<dbReference type="GO" id="GO:0031625">
    <property type="term" value="F:ubiquitin protein ligase binding"/>
    <property type="evidence" value="ECO:0007669"/>
    <property type="project" value="InterPro"/>
</dbReference>
<accession>A0A183DPY1</accession>
<evidence type="ECO:0000313" key="5">
    <source>
        <dbReference type="WBParaSite" id="GPUH_0001078501-mRNA-1"/>
    </source>
</evidence>
<dbReference type="Gene3D" id="3.30.230.130">
    <property type="entry name" value="Cullin, Chain C, Domain 2"/>
    <property type="match status" value="1"/>
</dbReference>
<organism evidence="5">
    <name type="scientific">Gongylonema pulchrum</name>
    <dbReference type="NCBI Taxonomy" id="637853"/>
    <lineage>
        <taxon>Eukaryota</taxon>
        <taxon>Metazoa</taxon>
        <taxon>Ecdysozoa</taxon>
        <taxon>Nematoda</taxon>
        <taxon>Chromadorea</taxon>
        <taxon>Rhabditida</taxon>
        <taxon>Spirurina</taxon>
        <taxon>Spiruromorpha</taxon>
        <taxon>Spiruroidea</taxon>
        <taxon>Gongylonematidae</taxon>
        <taxon>Gongylonema</taxon>
    </lineage>
</organism>
<dbReference type="PANTHER" id="PTHR11932">
    <property type="entry name" value="CULLIN"/>
    <property type="match status" value="1"/>
</dbReference>
<proteinExistence type="inferred from homology"/>
<dbReference type="InterPro" id="IPR045093">
    <property type="entry name" value="Cullin"/>
</dbReference>
<feature type="domain" description="Cullin family profile" evidence="2">
    <location>
        <begin position="1"/>
        <end position="113"/>
    </location>
</feature>
<evidence type="ECO:0000313" key="3">
    <source>
        <dbReference type="EMBL" id="VDN17884.1"/>
    </source>
</evidence>
<dbReference type="AlphaFoldDB" id="A0A183DPY1"/>
<dbReference type="Proteomes" id="UP000271098">
    <property type="component" value="Unassembled WGS sequence"/>
</dbReference>
<dbReference type="InterPro" id="IPR016158">
    <property type="entry name" value="Cullin_homology"/>
</dbReference>
<evidence type="ECO:0000256" key="1">
    <source>
        <dbReference type="PROSITE-ProRule" id="PRU00330"/>
    </source>
</evidence>
<sequence>MFILGAGPAEKNTTTASRTTSFIVPAVLLPSIQHFEKYYQASHNGRKLTWLYNLANAEVKLNYLDKAYQVTMSVHQLAILLCFENENSLKMDYLEKATGLSGELLFRNIRALADSNILSTADKNAINEGTEVALNLQLSSKRLRFRVNTPQLNRHTSSNIA</sequence>
<dbReference type="PROSITE" id="PS50069">
    <property type="entry name" value="CULLIN_2"/>
    <property type="match status" value="1"/>
</dbReference>
<name>A0A183DPY1_9BILA</name>
<dbReference type="WBParaSite" id="GPUH_0001078501-mRNA-1">
    <property type="protein sequence ID" value="GPUH_0001078501-mRNA-1"/>
    <property type="gene ID" value="GPUH_0001078501"/>
</dbReference>
<dbReference type="SUPFAM" id="SSF75632">
    <property type="entry name" value="Cullin homology domain"/>
    <property type="match status" value="1"/>
</dbReference>
<dbReference type="InterPro" id="IPR059120">
    <property type="entry name" value="Cullin-like_AB"/>
</dbReference>
<comment type="similarity">
    <text evidence="1">Belongs to the cullin family.</text>
</comment>
<gene>
    <name evidence="3" type="ORF">GPUH_LOCUS10772</name>
</gene>
<reference evidence="3 4" key="2">
    <citation type="submission" date="2018-11" db="EMBL/GenBank/DDBJ databases">
        <authorList>
            <consortium name="Pathogen Informatics"/>
        </authorList>
    </citation>
    <scope>NUCLEOTIDE SEQUENCE [LARGE SCALE GENOMIC DNA]</scope>
</reference>
<evidence type="ECO:0000259" key="2">
    <source>
        <dbReference type="PROSITE" id="PS50069"/>
    </source>
</evidence>
<dbReference type="EMBL" id="UYRT01078143">
    <property type="protein sequence ID" value="VDN17884.1"/>
    <property type="molecule type" value="Genomic_DNA"/>
</dbReference>
<keyword evidence="4" id="KW-1185">Reference proteome</keyword>
<dbReference type="OrthoDB" id="27073at2759"/>
<dbReference type="GO" id="GO:0006511">
    <property type="term" value="P:ubiquitin-dependent protein catabolic process"/>
    <property type="evidence" value="ECO:0007669"/>
    <property type="project" value="InterPro"/>
</dbReference>
<protein>
    <submittedName>
        <fullName evidence="5">CULLIN_2 domain-containing protein</fullName>
    </submittedName>
</protein>
<reference evidence="5" key="1">
    <citation type="submission" date="2016-06" db="UniProtKB">
        <authorList>
            <consortium name="WormBaseParasite"/>
        </authorList>
    </citation>
    <scope>IDENTIFICATION</scope>
</reference>
<dbReference type="Pfam" id="PF26557">
    <property type="entry name" value="Cullin_AB"/>
    <property type="match status" value="1"/>
</dbReference>
<dbReference type="InterPro" id="IPR036317">
    <property type="entry name" value="Cullin_homology_sf"/>
</dbReference>
<evidence type="ECO:0000313" key="4">
    <source>
        <dbReference type="Proteomes" id="UP000271098"/>
    </source>
</evidence>